<dbReference type="Gene3D" id="1.20.1250.20">
    <property type="entry name" value="MFS general substrate transporter like domains"/>
    <property type="match status" value="1"/>
</dbReference>
<reference evidence="6 7" key="1">
    <citation type="submission" date="2015-01" db="EMBL/GenBank/DDBJ databases">
        <title>Deinococcus puniceus/DY1/ whole genome sequencing.</title>
        <authorList>
            <person name="Kim M.K."/>
            <person name="Srinivasan S."/>
            <person name="Lee J.-J."/>
        </authorList>
    </citation>
    <scope>NUCLEOTIDE SEQUENCE [LARGE SCALE GENOMIC DNA]</scope>
    <source>
        <strain evidence="6 7">DY1</strain>
    </source>
</reference>
<evidence type="ECO:0000256" key="2">
    <source>
        <dbReference type="ARBA" id="ARBA00022989"/>
    </source>
</evidence>
<dbReference type="EMBL" id="CP011387">
    <property type="protein sequence ID" value="ANE43694.1"/>
    <property type="molecule type" value="Genomic_DNA"/>
</dbReference>
<feature type="transmembrane region" description="Helical" evidence="4">
    <location>
        <begin position="147"/>
        <end position="169"/>
    </location>
</feature>
<dbReference type="PANTHER" id="PTHR23534">
    <property type="entry name" value="MFS PERMEASE"/>
    <property type="match status" value="1"/>
</dbReference>
<dbReference type="PROSITE" id="PS50850">
    <property type="entry name" value="MFS"/>
    <property type="match status" value="1"/>
</dbReference>
<name>A0A172T9R3_9DEIO</name>
<dbReference type="KEGG" id="dpu:SU48_07865"/>
<feature type="transmembrane region" description="Helical" evidence="4">
    <location>
        <begin position="113"/>
        <end position="135"/>
    </location>
</feature>
<feature type="domain" description="Major facilitator superfamily (MFS) profile" evidence="5">
    <location>
        <begin position="220"/>
        <end position="403"/>
    </location>
</feature>
<dbReference type="PANTHER" id="PTHR23534:SF1">
    <property type="entry name" value="MAJOR FACILITATOR SUPERFAMILY PROTEIN"/>
    <property type="match status" value="1"/>
</dbReference>
<dbReference type="OrthoDB" id="9815817at2"/>
<evidence type="ECO:0000313" key="6">
    <source>
        <dbReference type="EMBL" id="ANE43694.1"/>
    </source>
</evidence>
<proteinExistence type="predicted"/>
<feature type="transmembrane region" description="Helical" evidence="4">
    <location>
        <begin position="52"/>
        <end position="72"/>
    </location>
</feature>
<evidence type="ECO:0000313" key="7">
    <source>
        <dbReference type="Proteomes" id="UP000077363"/>
    </source>
</evidence>
<dbReference type="InterPro" id="IPR011701">
    <property type="entry name" value="MFS"/>
</dbReference>
<keyword evidence="3 4" id="KW-0472">Membrane</keyword>
<evidence type="ECO:0000256" key="3">
    <source>
        <dbReference type="ARBA" id="ARBA00023136"/>
    </source>
</evidence>
<keyword evidence="1 4" id="KW-0812">Transmembrane</keyword>
<evidence type="ECO:0000256" key="1">
    <source>
        <dbReference type="ARBA" id="ARBA00022692"/>
    </source>
</evidence>
<feature type="transmembrane region" description="Helical" evidence="4">
    <location>
        <begin position="253"/>
        <end position="273"/>
    </location>
</feature>
<keyword evidence="7" id="KW-1185">Reference proteome</keyword>
<feature type="transmembrane region" description="Helical" evidence="4">
    <location>
        <begin position="84"/>
        <end position="107"/>
    </location>
</feature>
<dbReference type="PATRIC" id="fig|1182568.3.peg.1634"/>
<evidence type="ECO:0000259" key="5">
    <source>
        <dbReference type="PROSITE" id="PS50850"/>
    </source>
</evidence>
<feature type="transmembrane region" description="Helical" evidence="4">
    <location>
        <begin position="285"/>
        <end position="304"/>
    </location>
</feature>
<feature type="transmembrane region" description="Helical" evidence="4">
    <location>
        <begin position="221"/>
        <end position="241"/>
    </location>
</feature>
<dbReference type="InterPro" id="IPR020846">
    <property type="entry name" value="MFS_dom"/>
</dbReference>
<feature type="transmembrane region" description="Helical" evidence="4">
    <location>
        <begin position="343"/>
        <end position="370"/>
    </location>
</feature>
<dbReference type="GO" id="GO:0022857">
    <property type="term" value="F:transmembrane transporter activity"/>
    <property type="evidence" value="ECO:0007669"/>
    <property type="project" value="InterPro"/>
</dbReference>
<dbReference type="PROSITE" id="PS51257">
    <property type="entry name" value="PROKAR_LIPOPROTEIN"/>
    <property type="match status" value="1"/>
</dbReference>
<dbReference type="CDD" id="cd17325">
    <property type="entry name" value="MFS_MdtG_SLC18_like"/>
    <property type="match status" value="1"/>
</dbReference>
<sequence length="403" mass="41367">MTAGKRPLADRIPLLPGTLVPVMGATVAVACAEFVRNGLYVGYLPLVGRSEFGLPLTATGAALTAHLIADTLMRGPAGAAISRYGLRPVVAGGALLSLLAVACLPFVSTFWMLILVAVLHGIGFSVMWPGALNLTADSSKPGYSGRALSTVTMCALPMIGVGVLVYGAIGKQGGNFPLILAGGLQLLAVCGALLMPMRRVRQRETPPAPSRESVRRVARSLLPLMPAALLQTGTLSLIGPLLFPIAKKLGLEYWPLVSILALGGVIAYATIPFAGRIADRGNARLVLASGFGLIGLAFLLVATLPPLWAFYPIAVVLGIGYGCVTPGWSALVTGTLPEAERPAAWGALMTVENAGTAFGPVVGALAYQAIGVSGPFVVGAALALVTASAYAVFRRAFPAAVHG</sequence>
<dbReference type="Proteomes" id="UP000077363">
    <property type="component" value="Chromosome"/>
</dbReference>
<dbReference type="STRING" id="1182568.SU48_07865"/>
<protein>
    <submittedName>
        <fullName evidence="6">Multidrug transporter</fullName>
    </submittedName>
</protein>
<gene>
    <name evidence="6" type="ORF">SU48_07865</name>
</gene>
<dbReference type="Pfam" id="PF07690">
    <property type="entry name" value="MFS_1"/>
    <property type="match status" value="1"/>
</dbReference>
<keyword evidence="2 4" id="KW-1133">Transmembrane helix</keyword>
<evidence type="ECO:0000256" key="4">
    <source>
        <dbReference type="SAM" id="Phobius"/>
    </source>
</evidence>
<feature type="transmembrane region" description="Helical" evidence="4">
    <location>
        <begin position="310"/>
        <end position="331"/>
    </location>
</feature>
<dbReference type="InterPro" id="IPR036259">
    <property type="entry name" value="MFS_trans_sf"/>
</dbReference>
<dbReference type="RefSeq" id="WP_064014764.1">
    <property type="nucleotide sequence ID" value="NZ_CP011387.1"/>
</dbReference>
<feature type="transmembrane region" description="Helical" evidence="4">
    <location>
        <begin position="175"/>
        <end position="195"/>
    </location>
</feature>
<organism evidence="6 7">
    <name type="scientific">Deinococcus puniceus</name>
    <dbReference type="NCBI Taxonomy" id="1182568"/>
    <lineage>
        <taxon>Bacteria</taxon>
        <taxon>Thermotogati</taxon>
        <taxon>Deinococcota</taxon>
        <taxon>Deinococci</taxon>
        <taxon>Deinococcales</taxon>
        <taxon>Deinococcaceae</taxon>
        <taxon>Deinococcus</taxon>
    </lineage>
</organism>
<dbReference type="SUPFAM" id="SSF103473">
    <property type="entry name" value="MFS general substrate transporter"/>
    <property type="match status" value="1"/>
</dbReference>
<accession>A0A172T9R3</accession>
<feature type="transmembrane region" description="Helical" evidence="4">
    <location>
        <begin position="12"/>
        <end position="32"/>
    </location>
</feature>
<feature type="transmembrane region" description="Helical" evidence="4">
    <location>
        <begin position="376"/>
        <end position="393"/>
    </location>
</feature>
<dbReference type="AlphaFoldDB" id="A0A172T9R3"/>